<evidence type="ECO:0000313" key="2">
    <source>
        <dbReference type="Proteomes" id="UP000237105"/>
    </source>
</evidence>
<dbReference type="EMBL" id="JXTB01000121">
    <property type="protein sequence ID" value="PON61433.1"/>
    <property type="molecule type" value="Genomic_DNA"/>
</dbReference>
<accession>A0A2P5CK61</accession>
<dbReference type="AlphaFoldDB" id="A0A2P5CK61"/>
<evidence type="ECO:0000313" key="1">
    <source>
        <dbReference type="EMBL" id="PON61433.1"/>
    </source>
</evidence>
<name>A0A2P5CK61_PARAD</name>
<protein>
    <submittedName>
        <fullName evidence="1">Uncharacterized protein</fullName>
    </submittedName>
</protein>
<dbReference type="Proteomes" id="UP000237105">
    <property type="component" value="Unassembled WGS sequence"/>
</dbReference>
<gene>
    <name evidence="1" type="ORF">PanWU01x14_145530</name>
</gene>
<organism evidence="1 2">
    <name type="scientific">Parasponia andersonii</name>
    <name type="common">Sponia andersonii</name>
    <dbReference type="NCBI Taxonomy" id="3476"/>
    <lineage>
        <taxon>Eukaryota</taxon>
        <taxon>Viridiplantae</taxon>
        <taxon>Streptophyta</taxon>
        <taxon>Embryophyta</taxon>
        <taxon>Tracheophyta</taxon>
        <taxon>Spermatophyta</taxon>
        <taxon>Magnoliopsida</taxon>
        <taxon>eudicotyledons</taxon>
        <taxon>Gunneridae</taxon>
        <taxon>Pentapetalae</taxon>
        <taxon>rosids</taxon>
        <taxon>fabids</taxon>
        <taxon>Rosales</taxon>
        <taxon>Cannabaceae</taxon>
        <taxon>Parasponia</taxon>
    </lineage>
</organism>
<comment type="caution">
    <text evidence="1">The sequence shown here is derived from an EMBL/GenBank/DDBJ whole genome shotgun (WGS) entry which is preliminary data.</text>
</comment>
<keyword evidence="2" id="KW-1185">Reference proteome</keyword>
<sequence>MVLVFTLAITAADLSHSRANVASQRFALNAKPKLNIGYRMWETPLLFAFACSNH</sequence>
<reference evidence="2" key="1">
    <citation type="submission" date="2016-06" db="EMBL/GenBank/DDBJ databases">
        <title>Parallel loss of symbiosis genes in relatives of nitrogen-fixing non-legume Parasponia.</title>
        <authorList>
            <person name="Van Velzen R."/>
            <person name="Holmer R."/>
            <person name="Bu F."/>
            <person name="Rutten L."/>
            <person name="Van Zeijl A."/>
            <person name="Liu W."/>
            <person name="Santuari L."/>
            <person name="Cao Q."/>
            <person name="Sharma T."/>
            <person name="Shen D."/>
            <person name="Roswanjaya Y."/>
            <person name="Wardhani T."/>
            <person name="Kalhor M.S."/>
            <person name="Jansen J."/>
            <person name="Van den Hoogen J."/>
            <person name="Gungor B."/>
            <person name="Hartog M."/>
            <person name="Hontelez J."/>
            <person name="Verver J."/>
            <person name="Yang W.-C."/>
            <person name="Schijlen E."/>
            <person name="Repin R."/>
            <person name="Schilthuizen M."/>
            <person name="Schranz E."/>
            <person name="Heidstra R."/>
            <person name="Miyata K."/>
            <person name="Fedorova E."/>
            <person name="Kohlen W."/>
            <person name="Bisseling T."/>
            <person name="Smit S."/>
            <person name="Geurts R."/>
        </authorList>
    </citation>
    <scope>NUCLEOTIDE SEQUENCE [LARGE SCALE GENOMIC DNA]</scope>
    <source>
        <strain evidence="2">cv. WU1-14</strain>
    </source>
</reference>
<feature type="non-terminal residue" evidence="1">
    <location>
        <position position="54"/>
    </location>
</feature>
<proteinExistence type="predicted"/>